<keyword evidence="4" id="KW-0255">Endonuclease</keyword>
<reference evidence="9" key="1">
    <citation type="submission" date="2022-10" db="EMBL/GenBank/DDBJ databases">
        <title>Genome assembly of Pristionchus species.</title>
        <authorList>
            <person name="Yoshida K."/>
            <person name="Sommer R.J."/>
        </authorList>
    </citation>
    <scope>NUCLEOTIDE SEQUENCE [LARGE SCALE GENOMIC DNA]</scope>
    <source>
        <strain evidence="9">RS5460</strain>
    </source>
</reference>
<dbReference type="AlphaFoldDB" id="A0AAN5CVG4"/>
<dbReference type="GO" id="GO:0003676">
    <property type="term" value="F:nucleic acid binding"/>
    <property type="evidence" value="ECO:0007669"/>
    <property type="project" value="InterPro"/>
</dbReference>
<dbReference type="GO" id="GO:0004519">
    <property type="term" value="F:endonuclease activity"/>
    <property type="evidence" value="ECO:0007669"/>
    <property type="project" value="UniProtKB-KW"/>
</dbReference>
<feature type="domain" description="Reverse transcriptase RNase H-like" evidence="7">
    <location>
        <begin position="191"/>
        <end position="276"/>
    </location>
</feature>
<dbReference type="CDD" id="cd09275">
    <property type="entry name" value="RNase_HI_RT_DIRS1"/>
    <property type="match status" value="1"/>
</dbReference>
<evidence type="ECO:0000313" key="8">
    <source>
        <dbReference type="EMBL" id="GMR51633.1"/>
    </source>
</evidence>
<dbReference type="InterPro" id="IPR041373">
    <property type="entry name" value="RT_RNaseH"/>
</dbReference>
<evidence type="ECO:0000256" key="3">
    <source>
        <dbReference type="ARBA" id="ARBA00022722"/>
    </source>
</evidence>
<accession>A0AAN5CVG4</accession>
<feature type="non-terminal residue" evidence="8">
    <location>
        <position position="444"/>
    </location>
</feature>
<evidence type="ECO:0000313" key="9">
    <source>
        <dbReference type="Proteomes" id="UP001328107"/>
    </source>
</evidence>
<dbReference type="GO" id="GO:0003964">
    <property type="term" value="F:RNA-directed DNA polymerase activity"/>
    <property type="evidence" value="ECO:0007669"/>
    <property type="project" value="UniProtKB-KW"/>
</dbReference>
<name>A0AAN5CVG4_9BILA</name>
<evidence type="ECO:0000256" key="5">
    <source>
        <dbReference type="ARBA" id="ARBA00022801"/>
    </source>
</evidence>
<keyword evidence="3" id="KW-0540">Nuclease</keyword>
<comment type="caution">
    <text evidence="8">The sequence shown here is derived from an EMBL/GenBank/DDBJ whole genome shotgun (WGS) entry which is preliminary data.</text>
</comment>
<dbReference type="Gene3D" id="3.30.420.10">
    <property type="entry name" value="Ribonuclease H-like superfamily/Ribonuclease H"/>
    <property type="match status" value="1"/>
</dbReference>
<feature type="non-terminal residue" evidence="8">
    <location>
        <position position="1"/>
    </location>
</feature>
<sequence>EFYEFLLGWQILPFYCLAFWSKLRPMGVYESIQYSGHSLDIHGNSVCSLSRRLHFSSPDAGGVQCGVGRHPTRPPTRGCNCGPREVLLDSVPVRGENRKPRRGSFPSFRIPVLLSISGNRLRGTGTIASFSLISSDSGRFHARAVNGTVAEMTEGTSRAAPLSAAEKSELEYWVEWSAGPCSRPFTQSEASDDFIIEVDASNAAVGAILRASGGLELNGARNLEPSQSLLSSTHRELLAIDFGVAVFLEQIKNRAVRIFCDNQSAVQIAKVGSAKDSLHSLARSFRDRAAGAGVKLAFTWIPREMNAEADAASIIDLFADQRTAKAKIFLSRGAEVGSRGIDSFAFPGYWRTSSLSWCVPPPSLLNRVVRMAKDCKARLILGFPLWFGNPGITSLRKGAGWIEEVLDVFVYPKGAPILIPSALAHSIFASKNSPSPFVFMLCQF</sequence>
<dbReference type="InterPro" id="IPR036397">
    <property type="entry name" value="RNaseH_sf"/>
</dbReference>
<keyword evidence="5" id="KW-0378">Hydrolase</keyword>
<protein>
    <recommendedName>
        <fullName evidence="7">Reverse transcriptase RNase H-like domain-containing protein</fullName>
    </recommendedName>
</protein>
<keyword evidence="6" id="KW-0695">RNA-directed DNA polymerase</keyword>
<keyword evidence="1" id="KW-0808">Transferase</keyword>
<dbReference type="Proteomes" id="UP001328107">
    <property type="component" value="Unassembled WGS sequence"/>
</dbReference>
<proteinExistence type="predicted"/>
<evidence type="ECO:0000259" key="7">
    <source>
        <dbReference type="Pfam" id="PF17917"/>
    </source>
</evidence>
<gene>
    <name evidence="8" type="ORF">PMAYCL1PPCAC_21828</name>
</gene>
<dbReference type="Pfam" id="PF17917">
    <property type="entry name" value="RT_RNaseH"/>
    <property type="match status" value="1"/>
</dbReference>
<dbReference type="InterPro" id="IPR052055">
    <property type="entry name" value="Hepadnavirus_pol/RT"/>
</dbReference>
<evidence type="ECO:0000256" key="6">
    <source>
        <dbReference type="ARBA" id="ARBA00022918"/>
    </source>
</evidence>
<keyword evidence="2" id="KW-0548">Nucleotidyltransferase</keyword>
<dbReference type="PANTHER" id="PTHR33050">
    <property type="entry name" value="REVERSE TRANSCRIPTASE DOMAIN-CONTAINING PROTEIN"/>
    <property type="match status" value="1"/>
</dbReference>
<dbReference type="EMBL" id="BTRK01000005">
    <property type="protein sequence ID" value="GMR51633.1"/>
    <property type="molecule type" value="Genomic_DNA"/>
</dbReference>
<evidence type="ECO:0000256" key="1">
    <source>
        <dbReference type="ARBA" id="ARBA00022679"/>
    </source>
</evidence>
<organism evidence="8 9">
    <name type="scientific">Pristionchus mayeri</name>
    <dbReference type="NCBI Taxonomy" id="1317129"/>
    <lineage>
        <taxon>Eukaryota</taxon>
        <taxon>Metazoa</taxon>
        <taxon>Ecdysozoa</taxon>
        <taxon>Nematoda</taxon>
        <taxon>Chromadorea</taxon>
        <taxon>Rhabditida</taxon>
        <taxon>Rhabditina</taxon>
        <taxon>Diplogasteromorpha</taxon>
        <taxon>Diplogasteroidea</taxon>
        <taxon>Neodiplogasteridae</taxon>
        <taxon>Pristionchus</taxon>
    </lineage>
</organism>
<evidence type="ECO:0000256" key="4">
    <source>
        <dbReference type="ARBA" id="ARBA00022759"/>
    </source>
</evidence>
<evidence type="ECO:0000256" key="2">
    <source>
        <dbReference type="ARBA" id="ARBA00022695"/>
    </source>
</evidence>
<dbReference type="PANTHER" id="PTHR33050:SF7">
    <property type="entry name" value="RIBONUCLEASE H"/>
    <property type="match status" value="1"/>
</dbReference>
<keyword evidence="9" id="KW-1185">Reference proteome</keyword>
<dbReference type="GO" id="GO:0016787">
    <property type="term" value="F:hydrolase activity"/>
    <property type="evidence" value="ECO:0007669"/>
    <property type="project" value="UniProtKB-KW"/>
</dbReference>